<gene>
    <name evidence="1" type="ORF">E2562_021824</name>
</gene>
<name>A0A6G1ENA1_9ORYZ</name>
<organism evidence="1 2">
    <name type="scientific">Oryza meyeriana var. granulata</name>
    <dbReference type="NCBI Taxonomy" id="110450"/>
    <lineage>
        <taxon>Eukaryota</taxon>
        <taxon>Viridiplantae</taxon>
        <taxon>Streptophyta</taxon>
        <taxon>Embryophyta</taxon>
        <taxon>Tracheophyta</taxon>
        <taxon>Spermatophyta</taxon>
        <taxon>Magnoliopsida</taxon>
        <taxon>Liliopsida</taxon>
        <taxon>Poales</taxon>
        <taxon>Poaceae</taxon>
        <taxon>BOP clade</taxon>
        <taxon>Oryzoideae</taxon>
        <taxon>Oryzeae</taxon>
        <taxon>Oryzinae</taxon>
        <taxon>Oryza</taxon>
        <taxon>Oryza meyeriana</taxon>
    </lineage>
</organism>
<dbReference type="InterPro" id="IPR013181">
    <property type="entry name" value="DUF1719"/>
</dbReference>
<comment type="caution">
    <text evidence="1">The sequence shown here is derived from an EMBL/GenBank/DDBJ whole genome shotgun (WGS) entry which is preliminary data.</text>
</comment>
<dbReference type="AlphaFoldDB" id="A0A6G1ENA1"/>
<dbReference type="Proteomes" id="UP000479710">
    <property type="component" value="Unassembled WGS sequence"/>
</dbReference>
<dbReference type="Pfam" id="PF08224">
    <property type="entry name" value="DUF1719"/>
    <property type="match status" value="1"/>
</dbReference>
<keyword evidence="2" id="KW-1185">Reference proteome</keyword>
<proteinExistence type="predicted"/>
<dbReference type="EMBL" id="SPHZ02000003">
    <property type="protein sequence ID" value="KAF0926110.1"/>
    <property type="molecule type" value="Genomic_DNA"/>
</dbReference>
<protein>
    <submittedName>
        <fullName evidence="1">Uncharacterized protein</fullName>
    </submittedName>
</protein>
<sequence length="77" mass="8875">MPSQHKINPSSRQPDRLFGEIQARFERFAHGAAEFLRFMEFGIIGSIDYMIVDPLNLIGHLLTGKALQYENSRGRRQ</sequence>
<accession>A0A6G1ENA1</accession>
<evidence type="ECO:0000313" key="2">
    <source>
        <dbReference type="Proteomes" id="UP000479710"/>
    </source>
</evidence>
<evidence type="ECO:0000313" key="1">
    <source>
        <dbReference type="EMBL" id="KAF0926110.1"/>
    </source>
</evidence>
<reference evidence="1 2" key="1">
    <citation type="submission" date="2019-11" db="EMBL/GenBank/DDBJ databases">
        <title>Whole genome sequence of Oryza granulata.</title>
        <authorList>
            <person name="Li W."/>
        </authorList>
    </citation>
    <scope>NUCLEOTIDE SEQUENCE [LARGE SCALE GENOMIC DNA]</scope>
    <source>
        <strain evidence="2">cv. Menghai</strain>
        <tissue evidence="1">Leaf</tissue>
    </source>
</reference>